<evidence type="ECO:0000256" key="1">
    <source>
        <dbReference type="SAM" id="SignalP"/>
    </source>
</evidence>
<evidence type="ECO:0000313" key="3">
    <source>
        <dbReference type="Proteomes" id="UP000515917"/>
    </source>
</evidence>
<dbReference type="KEGG" id="ifl:C1H71_17905"/>
<organism evidence="2 3">
    <name type="scientific">Iodobacter fluviatilis</name>
    <dbReference type="NCBI Taxonomy" id="537"/>
    <lineage>
        <taxon>Bacteria</taxon>
        <taxon>Pseudomonadati</taxon>
        <taxon>Pseudomonadota</taxon>
        <taxon>Betaproteobacteria</taxon>
        <taxon>Neisseriales</taxon>
        <taxon>Chitinibacteraceae</taxon>
        <taxon>Iodobacter</taxon>
    </lineage>
</organism>
<gene>
    <name evidence="2" type="ORF">C1H71_17905</name>
</gene>
<name>A0A7G3GE08_9NEIS</name>
<reference evidence="2 3" key="1">
    <citation type="submission" date="2018-01" db="EMBL/GenBank/DDBJ databases">
        <title>Genome sequence of Iodobacter sp. strain PCH194 isolated from Indian Trans-Himalaya.</title>
        <authorList>
            <person name="Kumar V."/>
            <person name="Thakur V."/>
            <person name="Kumar S."/>
            <person name="Singh D."/>
        </authorList>
    </citation>
    <scope>NUCLEOTIDE SEQUENCE [LARGE SCALE GENOMIC DNA]</scope>
    <source>
        <strain evidence="2 3">PCH194</strain>
    </source>
</reference>
<evidence type="ECO:0000313" key="2">
    <source>
        <dbReference type="EMBL" id="QBC45222.1"/>
    </source>
</evidence>
<sequence>MNQRFKYKKTVFTFLALSAITFNSYANVCSDAPVPAGSVVIKRYTQAGKCPQTAGKMKLFALPNQTSTSICADDHNVSNLPAGFVITDKIVNGQDCKYSRLDKNESRIWVIQRPIASLSVCSDSPIPAGFSKTGEYGNPGRCSWRGSKVIKQILVKSYYLTMVTTQAPRPTPAPIPVPTPVPIPAPQNNLMSIITVMNFLLSDD</sequence>
<evidence type="ECO:0008006" key="4">
    <source>
        <dbReference type="Google" id="ProtNLM"/>
    </source>
</evidence>
<keyword evidence="3" id="KW-1185">Reference proteome</keyword>
<dbReference type="EMBL" id="CP025781">
    <property type="protein sequence ID" value="QBC45222.1"/>
    <property type="molecule type" value="Genomic_DNA"/>
</dbReference>
<proteinExistence type="predicted"/>
<protein>
    <recommendedName>
        <fullName evidence="4">Secreted protein</fullName>
    </recommendedName>
</protein>
<dbReference type="RefSeq" id="WP_130107730.1">
    <property type="nucleotide sequence ID" value="NZ_CP025781.1"/>
</dbReference>
<dbReference type="AlphaFoldDB" id="A0A7G3GE08"/>
<keyword evidence="1" id="KW-0732">Signal</keyword>
<dbReference type="Proteomes" id="UP000515917">
    <property type="component" value="Chromosome"/>
</dbReference>
<feature type="signal peptide" evidence="1">
    <location>
        <begin position="1"/>
        <end position="26"/>
    </location>
</feature>
<accession>A0A7G3GE08</accession>
<feature type="chain" id="PRO_5028811681" description="Secreted protein" evidence="1">
    <location>
        <begin position="27"/>
        <end position="204"/>
    </location>
</feature>